<dbReference type="InterPro" id="IPR013762">
    <property type="entry name" value="Integrase-like_cat_sf"/>
</dbReference>
<protein>
    <submittedName>
        <fullName evidence="2">EsV-1-213</fullName>
    </submittedName>
</protein>
<keyword evidence="1" id="KW-0233">DNA recombination</keyword>
<evidence type="ECO:0000256" key="1">
    <source>
        <dbReference type="ARBA" id="ARBA00023172"/>
    </source>
</evidence>
<dbReference type="Proteomes" id="UP000002630">
    <property type="component" value="Unassembled WGS sequence"/>
</dbReference>
<sequence>MAKLKRPGSTRSVYKGLPYIVDLTQTGNVLQFMKVDLEDEDERFRSFMGREFSMLSSERGNVNGSSVFASCSMALSLMCFSTLVLGRPCSLESAILPFSTLERQALEQRFKCPPNFFDGAVREVQTNWKDVFTSIGIAHRNIDCTMLEKFSGERYIEGLYVADAYAVYRGTMSAPGDAKSITALVNAYRDHSKHGVDSSAIVGIIDVLRCKPSDGIGKIDGGVLGTIFYTYGEKDSVRVQEDCNNKLQGGVTLFDYSVSGKLGEVITHFDKEIPRARKKHKMEMIIRGNMDPAGLIKKVESGRMLDPCDANSLELLHGMLMGLSGRVWRPLKQLIGEALGASMEYPSAFLRLSLEEEEVLYKLMVKSRVGYKDIANLYILLVLSNSFQRSQNLRESTVDEYQIVPDGTHFKNRRFKTASSSGSSSSPPVSHLVFNPHQSMIVKFISRVGHGFCKVQDLQDDKSRLFLNSKGQNWTQKDIGSRFKRIGLHWLGIDNFSPHTCRSYWSTHALNSGQVTPANVEDFSSFL</sequence>
<evidence type="ECO:0000313" key="3">
    <source>
        <dbReference type="Proteomes" id="UP000002630"/>
    </source>
</evidence>
<dbReference type="AlphaFoldDB" id="D7FHJ1"/>
<proteinExistence type="predicted"/>
<dbReference type="InParanoid" id="D7FHJ1"/>
<name>D7FHJ1_ECTSI</name>
<reference evidence="2 3" key="1">
    <citation type="journal article" date="2010" name="Nature">
        <title>The Ectocarpus genome and the independent evolution of multicellularity in brown algae.</title>
        <authorList>
            <person name="Cock J.M."/>
            <person name="Sterck L."/>
            <person name="Rouze P."/>
            <person name="Scornet D."/>
            <person name="Allen A.E."/>
            <person name="Amoutzias G."/>
            <person name="Anthouard V."/>
            <person name="Artiguenave F."/>
            <person name="Aury J.M."/>
            <person name="Badger J.H."/>
            <person name="Beszteri B."/>
            <person name="Billiau K."/>
            <person name="Bonnet E."/>
            <person name="Bothwell J.H."/>
            <person name="Bowler C."/>
            <person name="Boyen C."/>
            <person name="Brownlee C."/>
            <person name="Carrano C.J."/>
            <person name="Charrier B."/>
            <person name="Cho G.Y."/>
            <person name="Coelho S.M."/>
            <person name="Collen J."/>
            <person name="Corre E."/>
            <person name="Da Silva C."/>
            <person name="Delage L."/>
            <person name="Delaroque N."/>
            <person name="Dittami S.M."/>
            <person name="Doulbeau S."/>
            <person name="Elias M."/>
            <person name="Farnham G."/>
            <person name="Gachon C.M."/>
            <person name="Gschloessl B."/>
            <person name="Heesch S."/>
            <person name="Jabbari K."/>
            <person name="Jubin C."/>
            <person name="Kawai H."/>
            <person name="Kimura K."/>
            <person name="Kloareg B."/>
            <person name="Kupper F.C."/>
            <person name="Lang D."/>
            <person name="Le Bail A."/>
            <person name="Leblanc C."/>
            <person name="Lerouge P."/>
            <person name="Lohr M."/>
            <person name="Lopez P.J."/>
            <person name="Martens C."/>
            <person name="Maumus F."/>
            <person name="Michel G."/>
            <person name="Miranda-Saavedra D."/>
            <person name="Morales J."/>
            <person name="Moreau H."/>
            <person name="Motomura T."/>
            <person name="Nagasato C."/>
            <person name="Napoli C.A."/>
            <person name="Nelson D.R."/>
            <person name="Nyvall-Collen P."/>
            <person name="Peters A.F."/>
            <person name="Pommier C."/>
            <person name="Potin P."/>
            <person name="Poulain J."/>
            <person name="Quesneville H."/>
            <person name="Read B."/>
            <person name="Rensing S.A."/>
            <person name="Ritter A."/>
            <person name="Rousvoal S."/>
            <person name="Samanta M."/>
            <person name="Samson G."/>
            <person name="Schroeder D.C."/>
            <person name="Segurens B."/>
            <person name="Strittmatter M."/>
            <person name="Tonon T."/>
            <person name="Tregear J.W."/>
            <person name="Valentin K."/>
            <person name="von Dassow P."/>
            <person name="Yamagishi T."/>
            <person name="Van de Peer Y."/>
            <person name="Wincker P."/>
        </authorList>
    </citation>
    <scope>NUCLEOTIDE SEQUENCE [LARGE SCALE GENOMIC DNA]</scope>
    <source>
        <strain evidence="3">Ec32 / CCAP1310/4</strain>
    </source>
</reference>
<accession>D7FHJ1</accession>
<dbReference type="GO" id="GO:0015074">
    <property type="term" value="P:DNA integration"/>
    <property type="evidence" value="ECO:0007669"/>
    <property type="project" value="InterPro"/>
</dbReference>
<dbReference type="GO" id="GO:0003677">
    <property type="term" value="F:DNA binding"/>
    <property type="evidence" value="ECO:0007669"/>
    <property type="project" value="InterPro"/>
</dbReference>
<gene>
    <name evidence="2" type="ORF">Esi_0108_0097</name>
</gene>
<dbReference type="GO" id="GO:0006310">
    <property type="term" value="P:DNA recombination"/>
    <property type="evidence" value="ECO:0007669"/>
    <property type="project" value="UniProtKB-KW"/>
</dbReference>
<evidence type="ECO:0000313" key="2">
    <source>
        <dbReference type="EMBL" id="CBJ28553.1"/>
    </source>
</evidence>
<dbReference type="Gene3D" id="1.10.443.10">
    <property type="entry name" value="Intergrase catalytic core"/>
    <property type="match status" value="1"/>
</dbReference>
<keyword evidence="3" id="KW-1185">Reference proteome</keyword>
<dbReference type="EMBL" id="FN649760">
    <property type="protein sequence ID" value="CBJ28553.1"/>
    <property type="molecule type" value="Genomic_DNA"/>
</dbReference>
<organism evidence="2 3">
    <name type="scientific">Ectocarpus siliculosus</name>
    <name type="common">Brown alga</name>
    <name type="synonym">Conferva siliculosa</name>
    <dbReference type="NCBI Taxonomy" id="2880"/>
    <lineage>
        <taxon>Eukaryota</taxon>
        <taxon>Sar</taxon>
        <taxon>Stramenopiles</taxon>
        <taxon>Ochrophyta</taxon>
        <taxon>PX clade</taxon>
        <taxon>Phaeophyceae</taxon>
        <taxon>Ectocarpales</taxon>
        <taxon>Ectocarpaceae</taxon>
        <taxon>Ectocarpus</taxon>
    </lineage>
</organism>
<dbReference type="InterPro" id="IPR011010">
    <property type="entry name" value="DNA_brk_join_enz"/>
</dbReference>
<dbReference type="SUPFAM" id="SSF56349">
    <property type="entry name" value="DNA breaking-rejoining enzymes"/>
    <property type="match status" value="1"/>
</dbReference>